<dbReference type="SUPFAM" id="SSF53335">
    <property type="entry name" value="S-adenosyl-L-methionine-dependent methyltransferases"/>
    <property type="match status" value="1"/>
</dbReference>
<dbReference type="GO" id="GO:0016433">
    <property type="term" value="F:rRNA (adenine) methyltransferase activity"/>
    <property type="evidence" value="ECO:0007669"/>
    <property type="project" value="TreeGrafter"/>
</dbReference>
<evidence type="ECO:0000256" key="3">
    <source>
        <dbReference type="ARBA" id="ARBA00022552"/>
    </source>
</evidence>
<comment type="similarity">
    <text evidence="2 9">Belongs to the methyltransferase superfamily. RRP8 family.</text>
</comment>
<proteinExistence type="inferred from homology"/>
<dbReference type="OrthoDB" id="10258825at2759"/>
<dbReference type="Gene3D" id="3.40.50.150">
    <property type="entry name" value="Vaccinia Virus protein VP39"/>
    <property type="match status" value="1"/>
</dbReference>
<accession>A0A8H7V4Y7</accession>
<evidence type="ECO:0000256" key="1">
    <source>
        <dbReference type="ARBA" id="ARBA00004604"/>
    </source>
</evidence>
<organism evidence="11 12">
    <name type="scientific">Mucor saturninus</name>
    <dbReference type="NCBI Taxonomy" id="64648"/>
    <lineage>
        <taxon>Eukaryota</taxon>
        <taxon>Fungi</taxon>
        <taxon>Fungi incertae sedis</taxon>
        <taxon>Mucoromycota</taxon>
        <taxon>Mucoromycotina</taxon>
        <taxon>Mucoromycetes</taxon>
        <taxon>Mucorales</taxon>
        <taxon>Mucorineae</taxon>
        <taxon>Mucoraceae</taxon>
        <taxon>Mucor</taxon>
    </lineage>
</organism>
<evidence type="ECO:0000313" key="11">
    <source>
        <dbReference type="EMBL" id="KAG2207350.1"/>
    </source>
</evidence>
<name>A0A8H7V4Y7_9FUNG</name>
<comment type="subcellular location">
    <subcellularLocation>
        <location evidence="1 9">Nucleus</location>
        <location evidence="1 9">Nucleolus</location>
    </subcellularLocation>
</comment>
<feature type="compositionally biased region" description="Polar residues" evidence="10">
    <location>
        <begin position="50"/>
        <end position="59"/>
    </location>
</feature>
<dbReference type="EMBL" id="JAEPRD010000025">
    <property type="protein sequence ID" value="KAG2207350.1"/>
    <property type="molecule type" value="Genomic_DNA"/>
</dbReference>
<evidence type="ECO:0000256" key="4">
    <source>
        <dbReference type="ARBA" id="ARBA00022603"/>
    </source>
</evidence>
<dbReference type="CDD" id="cd02440">
    <property type="entry name" value="AdoMet_MTases"/>
    <property type="match status" value="1"/>
</dbReference>
<feature type="compositionally biased region" description="Basic and acidic residues" evidence="10">
    <location>
        <begin position="128"/>
        <end position="151"/>
    </location>
</feature>
<dbReference type="GO" id="GO:0042273">
    <property type="term" value="P:ribosomal large subunit biogenesis"/>
    <property type="evidence" value="ECO:0007669"/>
    <property type="project" value="TreeGrafter"/>
</dbReference>
<evidence type="ECO:0000256" key="9">
    <source>
        <dbReference type="RuleBase" id="RU365074"/>
    </source>
</evidence>
<keyword evidence="7 9" id="KW-0539">Nucleus</keyword>
<dbReference type="AlphaFoldDB" id="A0A8H7V4Y7"/>
<dbReference type="EC" id="2.1.1.-" evidence="9"/>
<keyword evidence="3 9" id="KW-0698">rRNA processing</keyword>
<dbReference type="Pfam" id="PF05148">
    <property type="entry name" value="Methyltransf_8"/>
    <property type="match status" value="1"/>
</dbReference>
<feature type="region of interest" description="Disordered" evidence="10">
    <location>
        <begin position="50"/>
        <end position="161"/>
    </location>
</feature>
<comment type="function">
    <text evidence="9">S-adenosyl-L-methionine-dependent methyltransferase that specifically methylates the N(1) position of adenine in helix 25.1 in 25S rRNA. Required both for ribosomal 40S and 60S subunits biogenesis. Required for efficient pre-rRNA cleavage at site A2.</text>
</comment>
<dbReference type="Proteomes" id="UP000603453">
    <property type="component" value="Unassembled WGS sequence"/>
</dbReference>
<dbReference type="InterPro" id="IPR007823">
    <property type="entry name" value="RRP8"/>
</dbReference>
<dbReference type="InterPro" id="IPR029063">
    <property type="entry name" value="SAM-dependent_MTases_sf"/>
</dbReference>
<dbReference type="PANTHER" id="PTHR12787">
    <property type="entry name" value="RIBOSOMAL RNA-PROCESSING PROTEIN 8"/>
    <property type="match status" value="1"/>
</dbReference>
<protein>
    <recommendedName>
        <fullName evidence="8 9">Ribosomal RNA-processing protein 8</fullName>
        <ecNumber evidence="9">2.1.1.-</ecNumber>
    </recommendedName>
</protein>
<evidence type="ECO:0000313" key="12">
    <source>
        <dbReference type="Proteomes" id="UP000603453"/>
    </source>
</evidence>
<evidence type="ECO:0000256" key="8">
    <source>
        <dbReference type="ARBA" id="ARBA00076672"/>
    </source>
</evidence>
<dbReference type="GO" id="GO:0005730">
    <property type="term" value="C:nucleolus"/>
    <property type="evidence" value="ECO:0007669"/>
    <property type="project" value="UniProtKB-SubCell"/>
</dbReference>
<evidence type="ECO:0000256" key="6">
    <source>
        <dbReference type="ARBA" id="ARBA00022691"/>
    </source>
</evidence>
<dbReference type="InterPro" id="IPR042036">
    <property type="entry name" value="RRP8_N"/>
</dbReference>
<gene>
    <name evidence="11" type="ORF">INT47_006824</name>
</gene>
<keyword evidence="5 9" id="KW-0808">Transferase</keyword>
<keyword evidence="4 9" id="KW-0489">Methyltransferase</keyword>
<evidence type="ECO:0000256" key="5">
    <source>
        <dbReference type="ARBA" id="ARBA00022679"/>
    </source>
</evidence>
<evidence type="ECO:0000256" key="2">
    <source>
        <dbReference type="ARBA" id="ARBA00006301"/>
    </source>
</evidence>
<dbReference type="PANTHER" id="PTHR12787:SF0">
    <property type="entry name" value="RIBOSOMAL RNA-PROCESSING PROTEIN 8"/>
    <property type="match status" value="1"/>
</dbReference>
<evidence type="ECO:0000256" key="7">
    <source>
        <dbReference type="ARBA" id="ARBA00023242"/>
    </source>
</evidence>
<reference evidence="11" key="1">
    <citation type="submission" date="2020-12" db="EMBL/GenBank/DDBJ databases">
        <title>Metabolic potential, ecology and presence of endohyphal bacteria is reflected in genomic diversity of Mucoromycotina.</title>
        <authorList>
            <person name="Muszewska A."/>
            <person name="Okrasinska A."/>
            <person name="Steczkiewicz K."/>
            <person name="Drgas O."/>
            <person name="Orlowska M."/>
            <person name="Perlinska-Lenart U."/>
            <person name="Aleksandrzak-Piekarczyk T."/>
            <person name="Szatraj K."/>
            <person name="Zielenkiewicz U."/>
            <person name="Pilsyk S."/>
            <person name="Malc E."/>
            <person name="Mieczkowski P."/>
            <person name="Kruszewska J.S."/>
            <person name="Biernat P."/>
            <person name="Pawlowska J."/>
        </authorList>
    </citation>
    <scope>NUCLEOTIDE SEQUENCE</scope>
    <source>
        <strain evidence="11">WA0000017839</strain>
    </source>
</reference>
<comment type="caution">
    <text evidence="11">The sequence shown here is derived from an EMBL/GenBank/DDBJ whole genome shotgun (WGS) entry which is preliminary data.</text>
</comment>
<sequence length="425" mass="48296">MFFETSGWALPKNIASEKKEVISKKEKFAQSKLPKEGKLSREADQIQAQMASLNDQPTLTAAEPKAKKPRVRNKKRALEETPVEEKVIEKPVETNKKQKKNKPVVKQQPEPVDSKKTQQKKKLQQLLSKKDNNNNGKKAEKKVEKKAEKKANTSAAEVVKAKPQPIQKVEEDDGLTPLQRKMKEKLSGARFRWLNEQLYTTPGQHSFDLFQEKPELFDQYHEGFRHQVESWPVNPVDVIIDQLKSLPKGTLIADLGCGDAMIAQSLTKQTVLSFDLIAKNDLVTACDITKLPLEANSIDVAVFSLSLMGTNYLDFLKEAHRVLKIGGELKIAEVVSRFSDLDSFIGLLESLGFDFMDKEDDNKMFVMLYFTKQPNFEEDENEEMFSGLSKTQKRSLKKGAGINNSKIKLQKKSQQLLKPCLYKKR</sequence>
<keyword evidence="12" id="KW-1185">Reference proteome</keyword>
<dbReference type="FunFam" id="1.10.10.2150:FF:000001">
    <property type="entry name" value="Ribosomal RNA-processing protein 8"/>
    <property type="match status" value="1"/>
</dbReference>
<dbReference type="Gene3D" id="1.10.10.2150">
    <property type="entry name" value="Ribosomal RNA-processing protein 8, N-terminal domain"/>
    <property type="match status" value="1"/>
</dbReference>
<keyword evidence="6 9" id="KW-0949">S-adenosyl-L-methionine</keyword>
<evidence type="ECO:0000256" key="10">
    <source>
        <dbReference type="SAM" id="MobiDB-lite"/>
    </source>
</evidence>
<feature type="compositionally biased region" description="Basic and acidic residues" evidence="10">
    <location>
        <begin position="76"/>
        <end position="96"/>
    </location>
</feature>